<name>A0A3G8ZCT1_9FLAO</name>
<organism evidence="8 9">
    <name type="scientific">Epilithonimonas vandammei</name>
    <dbReference type="NCBI Taxonomy" id="2487072"/>
    <lineage>
        <taxon>Bacteria</taxon>
        <taxon>Pseudomonadati</taxon>
        <taxon>Bacteroidota</taxon>
        <taxon>Flavobacteriia</taxon>
        <taxon>Flavobacteriales</taxon>
        <taxon>Weeksellaceae</taxon>
        <taxon>Chryseobacterium group</taxon>
        <taxon>Epilithonimonas</taxon>
    </lineage>
</organism>
<comment type="subcellular location">
    <subcellularLocation>
        <location evidence="1">Cell outer membrane</location>
    </subcellularLocation>
</comment>
<evidence type="ECO:0000256" key="1">
    <source>
        <dbReference type="ARBA" id="ARBA00004442"/>
    </source>
</evidence>
<sequence length="440" mass="50204">MKIKFLFPMLFLFVLSFSQKKWTLRECLNYAMENNLEISAEKINLENEKKNLEISKKDRLPSISGSMNNSANFGQNVILGTLQRNDNLSNNANLSANIQIYGNGKTRKTIEKANYDVEASDYNLQNIRNNITLQIIQNYLRVLLNKEVYKVNESSYHNAEKLYEKAKLTTKAGFTPFSVESEALAEVSRKKKAMQNSENEVKRTLFDLSVLLQLEDEENFDVDDILVSETRPRIIESATPYLDSAFQIQPVLKSALAQIESAKKQTEIVKTNLYPTITGNIGLGTYYFNYFNDNYTKSNSFFRQYYENFGQQISIGAVFPIFNKGITKLQIEQAKISESLAVNHFNRQKLLLKQSVKKAIFDANAGYQNFIAAQEVDKNSKLSLDLAEKSYAAGKISIYDLNMAKNNEISAESELIQAKYNYIFSMKLLDFYAGKNGDTE</sequence>
<comment type="similarity">
    <text evidence="2">Belongs to the outer membrane factor (OMF) (TC 1.B.17) family.</text>
</comment>
<dbReference type="KEGG" id="eva:EIB75_08025"/>
<evidence type="ECO:0000256" key="3">
    <source>
        <dbReference type="ARBA" id="ARBA00022448"/>
    </source>
</evidence>
<dbReference type="PANTHER" id="PTHR30026:SF20">
    <property type="entry name" value="OUTER MEMBRANE PROTEIN TOLC"/>
    <property type="match status" value="1"/>
</dbReference>
<evidence type="ECO:0000313" key="9">
    <source>
        <dbReference type="Proteomes" id="UP000272316"/>
    </source>
</evidence>
<dbReference type="GO" id="GO:0015288">
    <property type="term" value="F:porin activity"/>
    <property type="evidence" value="ECO:0007669"/>
    <property type="project" value="TreeGrafter"/>
</dbReference>
<keyword evidence="4" id="KW-1134">Transmembrane beta strand</keyword>
<proteinExistence type="inferred from homology"/>
<keyword evidence="3" id="KW-0813">Transport</keyword>
<accession>A0A3G8ZCT1</accession>
<evidence type="ECO:0000256" key="2">
    <source>
        <dbReference type="ARBA" id="ARBA00007613"/>
    </source>
</evidence>
<dbReference type="AlphaFoldDB" id="A0A3G8ZCT1"/>
<dbReference type="PANTHER" id="PTHR30026">
    <property type="entry name" value="OUTER MEMBRANE PROTEIN TOLC"/>
    <property type="match status" value="1"/>
</dbReference>
<reference evidence="9" key="1">
    <citation type="submission" date="2018-11" db="EMBL/GenBank/DDBJ databases">
        <title>Proposal to divide the Flavobacteriaceae and reorganize its genera based on Amino Acid Identity values calculated from whole genome sequences.</title>
        <authorList>
            <person name="Nicholson A.C."/>
            <person name="Gulvik C.A."/>
            <person name="Whitney A.M."/>
            <person name="Sheth M."/>
            <person name="Batra D."/>
            <person name="Pryor J."/>
            <person name="Bernardet J.-F."/>
            <person name="Hugo C."/>
            <person name="Kampfer P."/>
            <person name="Newman J.D."/>
            <person name="McQuiston J.R."/>
        </authorList>
    </citation>
    <scope>NUCLEOTIDE SEQUENCE [LARGE SCALE GENOMIC DNA]</scope>
    <source>
        <strain evidence="9">H6466</strain>
    </source>
</reference>
<keyword evidence="5" id="KW-0812">Transmembrane</keyword>
<evidence type="ECO:0000256" key="4">
    <source>
        <dbReference type="ARBA" id="ARBA00022452"/>
    </source>
</evidence>
<dbReference type="Pfam" id="PF02321">
    <property type="entry name" value="OEP"/>
    <property type="match status" value="2"/>
</dbReference>
<evidence type="ECO:0000256" key="6">
    <source>
        <dbReference type="ARBA" id="ARBA00023136"/>
    </source>
</evidence>
<dbReference type="InterPro" id="IPR051906">
    <property type="entry name" value="TolC-like"/>
</dbReference>
<keyword evidence="7" id="KW-0998">Cell outer membrane</keyword>
<dbReference type="Proteomes" id="UP000272316">
    <property type="component" value="Chromosome"/>
</dbReference>
<keyword evidence="6" id="KW-0472">Membrane</keyword>
<evidence type="ECO:0000256" key="5">
    <source>
        <dbReference type="ARBA" id="ARBA00022692"/>
    </source>
</evidence>
<gene>
    <name evidence="8" type="ORF">EIB75_08025</name>
</gene>
<dbReference type="EMBL" id="CP034160">
    <property type="protein sequence ID" value="AZI55192.1"/>
    <property type="molecule type" value="Genomic_DNA"/>
</dbReference>
<dbReference type="InterPro" id="IPR003423">
    <property type="entry name" value="OMP_efflux"/>
</dbReference>
<dbReference type="SUPFAM" id="SSF56954">
    <property type="entry name" value="Outer membrane efflux proteins (OEP)"/>
    <property type="match status" value="1"/>
</dbReference>
<evidence type="ECO:0000313" key="8">
    <source>
        <dbReference type="EMBL" id="AZI55192.1"/>
    </source>
</evidence>
<dbReference type="GO" id="GO:1990281">
    <property type="term" value="C:efflux pump complex"/>
    <property type="evidence" value="ECO:0007669"/>
    <property type="project" value="TreeGrafter"/>
</dbReference>
<dbReference type="Gene3D" id="1.20.1600.10">
    <property type="entry name" value="Outer membrane efflux proteins (OEP)"/>
    <property type="match status" value="1"/>
</dbReference>
<dbReference type="GO" id="GO:0009279">
    <property type="term" value="C:cell outer membrane"/>
    <property type="evidence" value="ECO:0007669"/>
    <property type="project" value="UniProtKB-SubCell"/>
</dbReference>
<evidence type="ECO:0000256" key="7">
    <source>
        <dbReference type="ARBA" id="ARBA00023237"/>
    </source>
</evidence>
<dbReference type="GO" id="GO:0015562">
    <property type="term" value="F:efflux transmembrane transporter activity"/>
    <property type="evidence" value="ECO:0007669"/>
    <property type="project" value="InterPro"/>
</dbReference>
<protein>
    <submittedName>
        <fullName evidence="8">TolC family protein</fullName>
    </submittedName>
</protein>